<organism evidence="2 3">
    <name type="scientific">Trichinella papuae</name>
    <dbReference type="NCBI Taxonomy" id="268474"/>
    <lineage>
        <taxon>Eukaryota</taxon>
        <taxon>Metazoa</taxon>
        <taxon>Ecdysozoa</taxon>
        <taxon>Nematoda</taxon>
        <taxon>Enoplea</taxon>
        <taxon>Dorylaimia</taxon>
        <taxon>Trichinellida</taxon>
        <taxon>Trichinellidae</taxon>
        <taxon>Trichinella</taxon>
    </lineage>
</organism>
<comment type="caution">
    <text evidence="2">The sequence shown here is derived from an EMBL/GenBank/DDBJ whole genome shotgun (WGS) entry which is preliminary data.</text>
</comment>
<proteinExistence type="predicted"/>
<gene>
    <name evidence="2" type="ORF">T10_2894</name>
</gene>
<evidence type="ECO:0000313" key="2">
    <source>
        <dbReference type="EMBL" id="KRZ77298.1"/>
    </source>
</evidence>
<evidence type="ECO:0000256" key="1">
    <source>
        <dbReference type="SAM" id="MobiDB-lite"/>
    </source>
</evidence>
<dbReference type="EMBL" id="JYDO01000020">
    <property type="protein sequence ID" value="KRZ77298.1"/>
    <property type="molecule type" value="Genomic_DNA"/>
</dbReference>
<dbReference type="Proteomes" id="UP000054843">
    <property type="component" value="Unassembled WGS sequence"/>
</dbReference>
<protein>
    <submittedName>
        <fullName evidence="2">Uncharacterized protein</fullName>
    </submittedName>
</protein>
<dbReference type="OrthoDB" id="10301271at2759"/>
<evidence type="ECO:0000313" key="3">
    <source>
        <dbReference type="Proteomes" id="UP000054843"/>
    </source>
</evidence>
<sequence>MYIKASKNCSERPRGRGGIGRTPVTGPTPSLVPEDEVAGDALDGIHLLHTAALCDILSLGGRSSGTCNRRPIPSTCFFWPYGQRPRNACNQSHHGLLHRKGNCVVQTSPTRRLMTGPCLVLFSSNPSGSFCHSSHGRSLRRLDCWSGTVSPLAVGRTLEDSQGCLLIQVQNRPLCPRPSAMHEGIFPSVQASELRSTGVRQRGGPCPSLQDILNAW</sequence>
<keyword evidence="3" id="KW-1185">Reference proteome</keyword>
<dbReference type="AlphaFoldDB" id="A0A0V1MZW3"/>
<reference evidence="2 3" key="1">
    <citation type="submission" date="2015-01" db="EMBL/GenBank/DDBJ databases">
        <title>Evolution of Trichinella species and genotypes.</title>
        <authorList>
            <person name="Korhonen P.K."/>
            <person name="Edoardo P."/>
            <person name="Giuseppe L.R."/>
            <person name="Gasser R.B."/>
        </authorList>
    </citation>
    <scope>NUCLEOTIDE SEQUENCE [LARGE SCALE GENOMIC DNA]</scope>
    <source>
        <strain evidence="2">ISS1980</strain>
    </source>
</reference>
<feature type="region of interest" description="Disordered" evidence="1">
    <location>
        <begin position="1"/>
        <end position="30"/>
    </location>
</feature>
<accession>A0A0V1MZW3</accession>
<name>A0A0V1MZW3_9BILA</name>